<evidence type="ECO:0000313" key="2">
    <source>
        <dbReference type="EMBL" id="BDM73052.1"/>
    </source>
</evidence>
<gene>
    <name evidence="2" type="ORF">HEK616_65390</name>
</gene>
<organism evidence="2 3">
    <name type="scientific">Streptomyces nigrescens</name>
    <dbReference type="NCBI Taxonomy" id="1920"/>
    <lineage>
        <taxon>Bacteria</taxon>
        <taxon>Bacillati</taxon>
        <taxon>Actinomycetota</taxon>
        <taxon>Actinomycetes</taxon>
        <taxon>Kitasatosporales</taxon>
        <taxon>Streptomycetaceae</taxon>
        <taxon>Streptomyces</taxon>
    </lineage>
</organism>
<keyword evidence="3" id="KW-1185">Reference proteome</keyword>
<dbReference type="EMBL" id="AP026073">
    <property type="protein sequence ID" value="BDM73052.1"/>
    <property type="molecule type" value="Genomic_DNA"/>
</dbReference>
<feature type="region of interest" description="Disordered" evidence="1">
    <location>
        <begin position="1"/>
        <end position="30"/>
    </location>
</feature>
<evidence type="ECO:0000313" key="3">
    <source>
        <dbReference type="Proteomes" id="UP001059597"/>
    </source>
</evidence>
<dbReference type="Proteomes" id="UP001059597">
    <property type="component" value="Chromosome"/>
</dbReference>
<accession>A0ABN6R3Q8</accession>
<protein>
    <submittedName>
        <fullName evidence="2">Uncharacterized protein</fullName>
    </submittedName>
</protein>
<name>A0ABN6R3Q8_STRNI</name>
<evidence type="ECO:0000256" key="1">
    <source>
        <dbReference type="SAM" id="MobiDB-lite"/>
    </source>
</evidence>
<proteinExistence type="predicted"/>
<reference evidence="2" key="1">
    <citation type="submission" date="2022-06" db="EMBL/GenBank/DDBJ databases">
        <title>Complete genome sequence of Streptomyces nigrescens HEK616.</title>
        <authorList>
            <person name="Asamizu S."/>
            <person name="Onaka H."/>
        </authorList>
    </citation>
    <scope>NUCLEOTIDE SEQUENCE</scope>
    <source>
        <strain evidence="2">HEK616</strain>
    </source>
</reference>
<sequence>MGFTVAAGSDNAAGDAAPGPYRLGPGRLPSLRRPPAPFVAPTGWRTPRAFLVPWPGRVPF</sequence>